<dbReference type="InterPro" id="IPR050109">
    <property type="entry name" value="HTH-type_TetR-like_transc_reg"/>
</dbReference>
<dbReference type="Pfam" id="PF17920">
    <property type="entry name" value="TetR_C_16"/>
    <property type="match status" value="1"/>
</dbReference>
<dbReference type="PANTHER" id="PTHR30055:SF235">
    <property type="entry name" value="TRANSCRIPTIONAL REGULATORY PROTEIN"/>
    <property type="match status" value="1"/>
</dbReference>
<evidence type="ECO:0000259" key="3">
    <source>
        <dbReference type="PROSITE" id="PS50977"/>
    </source>
</evidence>
<keyword evidence="1 2" id="KW-0238">DNA-binding</keyword>
<dbReference type="PANTHER" id="PTHR30055">
    <property type="entry name" value="HTH-TYPE TRANSCRIPTIONAL REGULATOR RUTR"/>
    <property type="match status" value="1"/>
</dbReference>
<dbReference type="EMBL" id="JACIBV010000001">
    <property type="protein sequence ID" value="MBB3729473.1"/>
    <property type="molecule type" value="Genomic_DNA"/>
</dbReference>
<evidence type="ECO:0000256" key="1">
    <source>
        <dbReference type="ARBA" id="ARBA00023125"/>
    </source>
</evidence>
<dbReference type="InterPro" id="IPR041678">
    <property type="entry name" value="TetR_C_16"/>
</dbReference>
<feature type="domain" description="HTH tetR-type" evidence="3">
    <location>
        <begin position="9"/>
        <end position="69"/>
    </location>
</feature>
<reference evidence="4 5" key="1">
    <citation type="submission" date="2020-08" db="EMBL/GenBank/DDBJ databases">
        <title>Sequencing the genomes of 1000 actinobacteria strains.</title>
        <authorList>
            <person name="Klenk H.-P."/>
        </authorList>
    </citation>
    <scope>NUCLEOTIDE SEQUENCE [LARGE SCALE GENOMIC DNA]</scope>
    <source>
        <strain evidence="4 5">DSM 44320</strain>
    </source>
</reference>
<sequence>MEVRLRDREATRERLLAAARALFAEHGYERVTVRMIAAAAEANIALVGRYFGSKAGLFGEVLAGEPTVRQVLEGDLEGLARRLGEYTAQRMRAEPDSPILRTLERSAGDPEIQALLSERLRTAVVNPLAARLEGDDAMARARMATAVFLGVGSVRRLLGPSDPTPEDVDRLTGLFEACLRGRE</sequence>
<dbReference type="RefSeq" id="WP_183652808.1">
    <property type="nucleotide sequence ID" value="NZ_BAAAXX010000021.1"/>
</dbReference>
<dbReference type="InterPro" id="IPR036271">
    <property type="entry name" value="Tet_transcr_reg_TetR-rel_C_sf"/>
</dbReference>
<dbReference type="Pfam" id="PF00440">
    <property type="entry name" value="TetR_N"/>
    <property type="match status" value="1"/>
</dbReference>
<dbReference type="GO" id="GO:0000976">
    <property type="term" value="F:transcription cis-regulatory region binding"/>
    <property type="evidence" value="ECO:0007669"/>
    <property type="project" value="TreeGrafter"/>
</dbReference>
<protein>
    <submittedName>
        <fullName evidence="4">AcrR family transcriptional regulator</fullName>
    </submittedName>
</protein>
<dbReference type="AlphaFoldDB" id="A0A7W5YCM3"/>
<evidence type="ECO:0000313" key="4">
    <source>
        <dbReference type="EMBL" id="MBB3729473.1"/>
    </source>
</evidence>
<gene>
    <name evidence="4" type="ORF">FHR33_005333</name>
</gene>
<keyword evidence="5" id="KW-1185">Reference proteome</keyword>
<comment type="caution">
    <text evidence="4">The sequence shown here is derived from an EMBL/GenBank/DDBJ whole genome shotgun (WGS) entry which is preliminary data.</text>
</comment>
<proteinExistence type="predicted"/>
<dbReference type="SUPFAM" id="SSF48498">
    <property type="entry name" value="Tetracyclin repressor-like, C-terminal domain"/>
    <property type="match status" value="1"/>
</dbReference>
<evidence type="ECO:0000313" key="5">
    <source>
        <dbReference type="Proteomes" id="UP000579945"/>
    </source>
</evidence>
<dbReference type="InterPro" id="IPR009057">
    <property type="entry name" value="Homeodomain-like_sf"/>
</dbReference>
<organism evidence="4 5">
    <name type="scientific">Nonomuraea dietziae</name>
    <dbReference type="NCBI Taxonomy" id="65515"/>
    <lineage>
        <taxon>Bacteria</taxon>
        <taxon>Bacillati</taxon>
        <taxon>Actinomycetota</taxon>
        <taxon>Actinomycetes</taxon>
        <taxon>Streptosporangiales</taxon>
        <taxon>Streptosporangiaceae</taxon>
        <taxon>Nonomuraea</taxon>
    </lineage>
</organism>
<feature type="DNA-binding region" description="H-T-H motif" evidence="2">
    <location>
        <begin position="32"/>
        <end position="51"/>
    </location>
</feature>
<name>A0A7W5YCM3_9ACTN</name>
<dbReference type="PRINTS" id="PR00455">
    <property type="entry name" value="HTHTETR"/>
</dbReference>
<dbReference type="Proteomes" id="UP000579945">
    <property type="component" value="Unassembled WGS sequence"/>
</dbReference>
<dbReference type="SUPFAM" id="SSF46689">
    <property type="entry name" value="Homeodomain-like"/>
    <property type="match status" value="1"/>
</dbReference>
<evidence type="ECO:0000256" key="2">
    <source>
        <dbReference type="PROSITE-ProRule" id="PRU00335"/>
    </source>
</evidence>
<dbReference type="GO" id="GO:0003700">
    <property type="term" value="F:DNA-binding transcription factor activity"/>
    <property type="evidence" value="ECO:0007669"/>
    <property type="project" value="TreeGrafter"/>
</dbReference>
<dbReference type="GeneID" id="95391657"/>
<dbReference type="Gene3D" id="1.10.357.10">
    <property type="entry name" value="Tetracycline Repressor, domain 2"/>
    <property type="match status" value="1"/>
</dbReference>
<dbReference type="InterPro" id="IPR001647">
    <property type="entry name" value="HTH_TetR"/>
</dbReference>
<accession>A0A7W5YCM3</accession>
<dbReference type="PROSITE" id="PS50977">
    <property type="entry name" value="HTH_TETR_2"/>
    <property type="match status" value="1"/>
</dbReference>